<sequence>MFSRTYAIPCDQRGDGCPRGPFFRLTGHPFRLRQQSLFVMSYIGGSPIHRCYIPSFPAHCFGWFLLRCTLQVRNSCIGSQCPPTRVSMPDRTELHPGLTEEVGLFVFPLLAIAGYNALELFFWIFDFFRRYRGCYFWSVLVATLGILVFVLGSVLQVFDLAPPAVAHAILPLAIIAMATGSAMTLYARIHLITTGRTPQFVLAIIIVTTCVLHVPLAAIFYVGVSSKSITFHSFYEKFEIVVIMGSCVRELVILGVYIWAAVRNLKPVLVVKAREGRRVVRNLLAVNVIVVCFEVVLLVMTFSQRQLIKMGCGALMNSVKLKMEFAVLNKLVTLVQSSPGVNQISALRLSSEDRPFSLSDRDEPSDTSRSEGSTQIDSHHRYIARAVPSPTHALSYDRLFHDNPDRSYTEIISDRRRLQSPWRGRG</sequence>
<keyword evidence="2" id="KW-0812">Transmembrane</keyword>
<keyword evidence="5" id="KW-1185">Reference proteome</keyword>
<dbReference type="OrthoDB" id="405906at2759"/>
<evidence type="ECO:0000259" key="3">
    <source>
        <dbReference type="Pfam" id="PF24802"/>
    </source>
</evidence>
<dbReference type="EMBL" id="ML732163">
    <property type="protein sequence ID" value="KAB8077911.1"/>
    <property type="molecule type" value="Genomic_DNA"/>
</dbReference>
<feature type="transmembrane region" description="Helical" evidence="2">
    <location>
        <begin position="283"/>
        <end position="302"/>
    </location>
</feature>
<proteinExistence type="predicted"/>
<keyword evidence="2" id="KW-0472">Membrane</keyword>
<feature type="transmembrane region" description="Helical" evidence="2">
    <location>
        <begin position="199"/>
        <end position="220"/>
    </location>
</feature>
<evidence type="ECO:0000313" key="4">
    <source>
        <dbReference type="EMBL" id="KAB8077911.1"/>
    </source>
</evidence>
<dbReference type="PANTHER" id="PTHR37013">
    <property type="entry name" value="INTEGRAL MEMBRANE PROTEIN (AFU_ORTHOLOGUE AFUA_1G05950)-RELATED"/>
    <property type="match status" value="1"/>
</dbReference>
<dbReference type="Proteomes" id="UP000326565">
    <property type="component" value="Unassembled WGS sequence"/>
</dbReference>
<feature type="compositionally biased region" description="Basic and acidic residues" evidence="1">
    <location>
        <begin position="355"/>
        <end position="369"/>
    </location>
</feature>
<feature type="transmembrane region" description="Helical" evidence="2">
    <location>
        <begin position="164"/>
        <end position="187"/>
    </location>
</feature>
<evidence type="ECO:0000313" key="5">
    <source>
        <dbReference type="Proteomes" id="UP000326565"/>
    </source>
</evidence>
<evidence type="ECO:0000256" key="1">
    <source>
        <dbReference type="SAM" id="MobiDB-lite"/>
    </source>
</evidence>
<reference evidence="4 5" key="1">
    <citation type="submission" date="2019-04" db="EMBL/GenBank/DDBJ databases">
        <title>Friends and foes A comparative genomics study of 23 Aspergillus species from section Flavi.</title>
        <authorList>
            <consortium name="DOE Joint Genome Institute"/>
            <person name="Kjaerbolling I."/>
            <person name="Vesth T."/>
            <person name="Frisvad J.C."/>
            <person name="Nybo J.L."/>
            <person name="Theobald S."/>
            <person name="Kildgaard S."/>
            <person name="Isbrandt T."/>
            <person name="Kuo A."/>
            <person name="Sato A."/>
            <person name="Lyhne E.K."/>
            <person name="Kogle M.E."/>
            <person name="Wiebenga A."/>
            <person name="Kun R.S."/>
            <person name="Lubbers R.J."/>
            <person name="Makela M.R."/>
            <person name="Barry K."/>
            <person name="Chovatia M."/>
            <person name="Clum A."/>
            <person name="Daum C."/>
            <person name="Haridas S."/>
            <person name="He G."/>
            <person name="LaButti K."/>
            <person name="Lipzen A."/>
            <person name="Mondo S."/>
            <person name="Riley R."/>
            <person name="Salamov A."/>
            <person name="Simmons B.A."/>
            <person name="Magnuson J.K."/>
            <person name="Henrissat B."/>
            <person name="Mortensen U.H."/>
            <person name="Larsen T.O."/>
            <person name="Devries R.P."/>
            <person name="Grigoriev I.V."/>
            <person name="Machida M."/>
            <person name="Baker S.E."/>
            <person name="Andersen M.R."/>
        </authorList>
    </citation>
    <scope>NUCLEOTIDE SEQUENCE [LARGE SCALE GENOMIC DNA]</scope>
    <source>
        <strain evidence="4 5">CBS 151.66</strain>
    </source>
</reference>
<accession>A0A5N5XB55</accession>
<dbReference type="InterPro" id="IPR056120">
    <property type="entry name" value="DUF7703"/>
</dbReference>
<dbReference type="PANTHER" id="PTHR37013:SF5">
    <property type="entry name" value="INTEGRAL MEMBRANE PROTEIN"/>
    <property type="match status" value="1"/>
</dbReference>
<feature type="domain" description="DUF7703" evidence="3">
    <location>
        <begin position="109"/>
        <end position="337"/>
    </location>
</feature>
<feature type="transmembrane region" description="Helical" evidence="2">
    <location>
        <begin position="102"/>
        <end position="123"/>
    </location>
</feature>
<keyword evidence="2" id="KW-1133">Transmembrane helix</keyword>
<feature type="region of interest" description="Disordered" evidence="1">
    <location>
        <begin position="355"/>
        <end position="376"/>
    </location>
</feature>
<gene>
    <name evidence="4" type="ORF">BDV29DRAFT_31612</name>
</gene>
<dbReference type="AlphaFoldDB" id="A0A5N5XB55"/>
<dbReference type="Pfam" id="PF24802">
    <property type="entry name" value="DUF7703"/>
    <property type="match status" value="1"/>
</dbReference>
<feature type="transmembrane region" description="Helical" evidence="2">
    <location>
        <begin position="240"/>
        <end position="262"/>
    </location>
</feature>
<evidence type="ECO:0000256" key="2">
    <source>
        <dbReference type="SAM" id="Phobius"/>
    </source>
</evidence>
<protein>
    <recommendedName>
        <fullName evidence="3">DUF7703 domain-containing protein</fullName>
    </recommendedName>
</protein>
<name>A0A5N5XB55_9EURO</name>
<organism evidence="4 5">
    <name type="scientific">Aspergillus leporis</name>
    <dbReference type="NCBI Taxonomy" id="41062"/>
    <lineage>
        <taxon>Eukaryota</taxon>
        <taxon>Fungi</taxon>
        <taxon>Dikarya</taxon>
        <taxon>Ascomycota</taxon>
        <taxon>Pezizomycotina</taxon>
        <taxon>Eurotiomycetes</taxon>
        <taxon>Eurotiomycetidae</taxon>
        <taxon>Eurotiales</taxon>
        <taxon>Aspergillaceae</taxon>
        <taxon>Aspergillus</taxon>
        <taxon>Aspergillus subgen. Circumdati</taxon>
    </lineage>
</organism>
<feature type="transmembrane region" description="Helical" evidence="2">
    <location>
        <begin position="135"/>
        <end position="158"/>
    </location>
</feature>